<name>A0A6B3LT15_9BACT</name>
<proteinExistence type="predicted"/>
<dbReference type="RefSeq" id="WP_163915093.1">
    <property type="nucleotide sequence ID" value="NZ_JAAGWD010000004.1"/>
</dbReference>
<sequence>MKKLLSKDYTACFLETFSMLNSDWEAHYHNFVQEYHAANPEIIEGLKKAITAAKGVWMGMINKISLQQIGWEIDDEGNEIKHKPLDLQLSALSFVQHFNFIGRPYYNHIGKWFFDEQLTTIDILDKGLKAWYKGLEYELSLPEEVRQSVQHLPLPTFLDFDALIVRNNRLREYDSNYWYKSLFGIDIQSQVYIKSIRSIVDGEYKFPEQNTFAERWEYFVRYSAQQYLEMLQIRHFSSRAELRLSKFEKLLAKINTFIEEAEEYDINNAFKPFDGSSKYSVYLWLTKEEFRGDRVLQSYLSSEVYAEYVLLKQWLEEQLKELQTSNQPQQRNSNEPINEPEAGIPYFNSDIRDNVYNSLKPHFAKKDYEALQMLLNEGKTTKKPLLFCNNGNLLAYAFNELYSAKLITKCNKKQLKEWIISNFEYQEDNKVVKCFKIDYLHKVMVDKYNFSRPKMPITIITT</sequence>
<dbReference type="AlphaFoldDB" id="A0A6B3LT15"/>
<reference evidence="1 2" key="1">
    <citation type="submission" date="2020-02" db="EMBL/GenBank/DDBJ databases">
        <authorList>
            <person name="Kim M.K."/>
        </authorList>
    </citation>
    <scope>NUCLEOTIDE SEQUENCE [LARGE SCALE GENOMIC DNA]</scope>
    <source>
        <strain evidence="1 2">BT327</strain>
    </source>
</reference>
<evidence type="ECO:0000313" key="1">
    <source>
        <dbReference type="EMBL" id="NEM98205.1"/>
    </source>
</evidence>
<accession>A0A6B3LT15</accession>
<comment type="caution">
    <text evidence="1">The sequence shown here is derived from an EMBL/GenBank/DDBJ whole genome shotgun (WGS) entry which is preliminary data.</text>
</comment>
<dbReference type="EMBL" id="JAAGWD010000004">
    <property type="protein sequence ID" value="NEM98205.1"/>
    <property type="molecule type" value="Genomic_DNA"/>
</dbReference>
<gene>
    <name evidence="1" type="ORF">GXP69_10895</name>
</gene>
<keyword evidence="2" id="KW-1185">Reference proteome</keyword>
<organism evidence="1 2">
    <name type="scientific">Pontibacter burrus</name>
    <dbReference type="NCBI Taxonomy" id="2704466"/>
    <lineage>
        <taxon>Bacteria</taxon>
        <taxon>Pseudomonadati</taxon>
        <taxon>Bacteroidota</taxon>
        <taxon>Cytophagia</taxon>
        <taxon>Cytophagales</taxon>
        <taxon>Hymenobacteraceae</taxon>
        <taxon>Pontibacter</taxon>
    </lineage>
</organism>
<protein>
    <submittedName>
        <fullName evidence="1">Uncharacterized protein</fullName>
    </submittedName>
</protein>
<evidence type="ECO:0000313" key="2">
    <source>
        <dbReference type="Proteomes" id="UP000474777"/>
    </source>
</evidence>
<dbReference type="Proteomes" id="UP000474777">
    <property type="component" value="Unassembled WGS sequence"/>
</dbReference>